<dbReference type="AlphaFoldDB" id="A0A091D873"/>
<sequence>MATVQLYGLTGRMIVKVPAGPTAAPRPPSHLLSHWLQRLNQATKKESPGCLQASVISNLFRLLTRDLRCVARPDLCA</sequence>
<proteinExistence type="inferred from homology"/>
<gene>
    <name evidence="7" type="ORF">H920_19608</name>
</gene>
<dbReference type="InterPro" id="IPR029177">
    <property type="entry name" value="INF_lambda"/>
</dbReference>
<dbReference type="GO" id="GO:0007259">
    <property type="term" value="P:cell surface receptor signaling pathway via JAK-STAT"/>
    <property type="evidence" value="ECO:0007669"/>
    <property type="project" value="InterPro"/>
</dbReference>
<keyword evidence="8" id="KW-1185">Reference proteome</keyword>
<dbReference type="GO" id="GO:0045087">
    <property type="term" value="P:innate immune response"/>
    <property type="evidence" value="ECO:0007669"/>
    <property type="project" value="TreeGrafter"/>
</dbReference>
<dbReference type="eggNOG" id="ENOG502SSDC">
    <property type="taxonomic scope" value="Eukaryota"/>
</dbReference>
<dbReference type="GO" id="GO:0050778">
    <property type="term" value="P:positive regulation of immune response"/>
    <property type="evidence" value="ECO:0007669"/>
    <property type="project" value="InterPro"/>
</dbReference>
<comment type="similarity">
    <text evidence="2">Belongs to the lambda interferon family.</text>
</comment>
<evidence type="ECO:0000256" key="5">
    <source>
        <dbReference type="ARBA" id="ARBA00022729"/>
    </source>
</evidence>
<accession>A0A091D873</accession>
<dbReference type="PANTHER" id="PTHR31943:SF1">
    <property type="entry name" value="INTERFERON LAMBDA-2-RELATED"/>
    <property type="match status" value="1"/>
</dbReference>
<dbReference type="PANTHER" id="PTHR31943">
    <property type="entry name" value="INTERLEUKIN-28 AND 29"/>
    <property type="match status" value="1"/>
</dbReference>
<evidence type="ECO:0000256" key="3">
    <source>
        <dbReference type="ARBA" id="ARBA00022514"/>
    </source>
</evidence>
<dbReference type="Gene3D" id="1.20.1250.60">
    <property type="entry name" value="Interferon lambda"/>
    <property type="match status" value="1"/>
</dbReference>
<dbReference type="GO" id="GO:0051607">
    <property type="term" value="P:defense response to virus"/>
    <property type="evidence" value="ECO:0007669"/>
    <property type="project" value="UniProtKB-KW"/>
</dbReference>
<dbReference type="GO" id="GO:0005125">
    <property type="term" value="F:cytokine activity"/>
    <property type="evidence" value="ECO:0007669"/>
    <property type="project" value="UniProtKB-KW"/>
</dbReference>
<evidence type="ECO:0000313" key="8">
    <source>
        <dbReference type="Proteomes" id="UP000028990"/>
    </source>
</evidence>
<keyword evidence="4" id="KW-0964">Secreted</keyword>
<reference evidence="7 8" key="1">
    <citation type="submission" date="2013-11" db="EMBL/GenBank/DDBJ databases">
        <title>The Damaraland mole rat (Fukomys damarensis) genome and evolution of African mole rats.</title>
        <authorList>
            <person name="Gladyshev V.N."/>
            <person name="Fang X."/>
        </authorList>
    </citation>
    <scope>NUCLEOTIDE SEQUENCE [LARGE SCALE GENOMIC DNA]</scope>
    <source>
        <tissue evidence="7">Liver</tissue>
    </source>
</reference>
<dbReference type="EMBL" id="KN125205">
    <property type="protein sequence ID" value="KFO19046.1"/>
    <property type="molecule type" value="Genomic_DNA"/>
</dbReference>
<keyword evidence="6" id="KW-0051">Antiviral defense</keyword>
<evidence type="ECO:0000313" key="7">
    <source>
        <dbReference type="EMBL" id="KFO19046.1"/>
    </source>
</evidence>
<evidence type="ECO:0000256" key="2">
    <source>
        <dbReference type="ARBA" id="ARBA00008717"/>
    </source>
</evidence>
<evidence type="ECO:0000256" key="6">
    <source>
        <dbReference type="ARBA" id="ARBA00023118"/>
    </source>
</evidence>
<dbReference type="Proteomes" id="UP000028990">
    <property type="component" value="Unassembled WGS sequence"/>
</dbReference>
<dbReference type="GO" id="GO:0005615">
    <property type="term" value="C:extracellular space"/>
    <property type="evidence" value="ECO:0007669"/>
    <property type="project" value="UniProtKB-KW"/>
</dbReference>
<protein>
    <submittedName>
        <fullName evidence="7">Interleukin-28A</fullName>
    </submittedName>
</protein>
<keyword evidence="5" id="KW-0732">Signal</keyword>
<evidence type="ECO:0000256" key="1">
    <source>
        <dbReference type="ARBA" id="ARBA00004613"/>
    </source>
</evidence>
<dbReference type="Pfam" id="PF15177">
    <property type="entry name" value="IL28A"/>
    <property type="match status" value="1"/>
</dbReference>
<evidence type="ECO:0000256" key="4">
    <source>
        <dbReference type="ARBA" id="ARBA00022525"/>
    </source>
</evidence>
<name>A0A091D873_FUKDA</name>
<organism evidence="7 8">
    <name type="scientific">Fukomys damarensis</name>
    <name type="common">Damaraland mole rat</name>
    <name type="synonym">Cryptomys damarensis</name>
    <dbReference type="NCBI Taxonomy" id="885580"/>
    <lineage>
        <taxon>Eukaryota</taxon>
        <taxon>Metazoa</taxon>
        <taxon>Chordata</taxon>
        <taxon>Craniata</taxon>
        <taxon>Vertebrata</taxon>
        <taxon>Euteleostomi</taxon>
        <taxon>Mammalia</taxon>
        <taxon>Eutheria</taxon>
        <taxon>Euarchontoglires</taxon>
        <taxon>Glires</taxon>
        <taxon>Rodentia</taxon>
        <taxon>Hystricomorpha</taxon>
        <taxon>Bathyergidae</taxon>
        <taxon>Fukomys</taxon>
    </lineage>
</organism>
<keyword evidence="3" id="KW-0202">Cytokine</keyword>
<comment type="subcellular location">
    <subcellularLocation>
        <location evidence="1">Secreted</location>
    </subcellularLocation>
</comment>
<dbReference type="InterPro" id="IPR038326">
    <property type="entry name" value="IFN-lambda_sf"/>
</dbReference>